<evidence type="ECO:0000256" key="9">
    <source>
        <dbReference type="SAM" id="MobiDB-lite"/>
    </source>
</evidence>
<dbReference type="InterPro" id="IPR045054">
    <property type="entry name" value="P4HA-like"/>
</dbReference>
<feature type="domain" description="Fe2OG dioxygenase" evidence="12">
    <location>
        <begin position="136"/>
        <end position="236"/>
    </location>
</feature>
<dbReference type="Pfam" id="PF13639">
    <property type="entry name" value="zf-RING_2"/>
    <property type="match status" value="1"/>
</dbReference>
<feature type="domain" description="RING-type" evidence="11">
    <location>
        <begin position="945"/>
        <end position="986"/>
    </location>
</feature>
<dbReference type="Gene3D" id="2.120.10.80">
    <property type="entry name" value="Kelch-type beta propeller"/>
    <property type="match status" value="2"/>
</dbReference>
<dbReference type="InterPro" id="IPR005123">
    <property type="entry name" value="Oxoglu/Fe-dep_dioxygenase_dom"/>
</dbReference>
<feature type="region of interest" description="Disordered" evidence="9">
    <location>
        <begin position="670"/>
        <end position="690"/>
    </location>
</feature>
<evidence type="ECO:0000313" key="14">
    <source>
        <dbReference type="Proteomes" id="UP001530400"/>
    </source>
</evidence>
<keyword evidence="10" id="KW-1133">Transmembrane helix</keyword>
<dbReference type="CDD" id="cd16454">
    <property type="entry name" value="RING-H2_PA-TM-RING"/>
    <property type="match status" value="1"/>
</dbReference>
<evidence type="ECO:0000256" key="10">
    <source>
        <dbReference type="SAM" id="Phobius"/>
    </source>
</evidence>
<organism evidence="13 14">
    <name type="scientific">Cyclotella atomus</name>
    <dbReference type="NCBI Taxonomy" id="382360"/>
    <lineage>
        <taxon>Eukaryota</taxon>
        <taxon>Sar</taxon>
        <taxon>Stramenopiles</taxon>
        <taxon>Ochrophyta</taxon>
        <taxon>Bacillariophyta</taxon>
        <taxon>Coscinodiscophyceae</taxon>
        <taxon>Thalassiosirophycidae</taxon>
        <taxon>Stephanodiscales</taxon>
        <taxon>Stephanodiscaceae</taxon>
        <taxon>Cyclotella</taxon>
    </lineage>
</organism>
<feature type="compositionally biased region" description="Acidic residues" evidence="9">
    <location>
        <begin position="366"/>
        <end position="383"/>
    </location>
</feature>
<dbReference type="InterPro" id="IPR011043">
    <property type="entry name" value="Gal_Oxase/kelch_b-propeller"/>
</dbReference>
<comment type="caution">
    <text evidence="13">The sequence shown here is derived from an EMBL/GenBank/DDBJ whole genome shotgun (WGS) entry which is preliminary data.</text>
</comment>
<feature type="region of interest" description="Disordered" evidence="9">
    <location>
        <begin position="922"/>
        <end position="942"/>
    </location>
</feature>
<dbReference type="PROSITE" id="PS50089">
    <property type="entry name" value="ZF_RING_2"/>
    <property type="match status" value="1"/>
</dbReference>
<dbReference type="Gene3D" id="3.30.40.10">
    <property type="entry name" value="Zinc/RING finger domain, C3HC4 (zinc finger)"/>
    <property type="match status" value="1"/>
</dbReference>
<dbReference type="PANTHER" id="PTHR10869:SF241">
    <property type="entry name" value="FE2OG DIOXYGENASE DOMAIN-CONTAINING PROTEIN"/>
    <property type="match status" value="1"/>
</dbReference>
<evidence type="ECO:0000256" key="1">
    <source>
        <dbReference type="ARBA" id="ARBA00001961"/>
    </source>
</evidence>
<evidence type="ECO:0000256" key="6">
    <source>
        <dbReference type="ARBA" id="ARBA00023002"/>
    </source>
</evidence>
<dbReference type="AlphaFoldDB" id="A0ABD3NKN1"/>
<dbReference type="Proteomes" id="UP001530400">
    <property type="component" value="Unassembled WGS sequence"/>
</dbReference>
<dbReference type="Pfam" id="PF13640">
    <property type="entry name" value="2OG-FeII_Oxy_3"/>
    <property type="match status" value="1"/>
</dbReference>
<evidence type="ECO:0000259" key="12">
    <source>
        <dbReference type="PROSITE" id="PS51471"/>
    </source>
</evidence>
<dbReference type="SMART" id="SM00702">
    <property type="entry name" value="P4Hc"/>
    <property type="match status" value="1"/>
</dbReference>
<accession>A0ABD3NKN1</accession>
<dbReference type="InterPro" id="IPR044862">
    <property type="entry name" value="Pro_4_hyd_alph_FE2OG_OXY"/>
</dbReference>
<keyword evidence="6" id="KW-0560">Oxidoreductase</keyword>
<keyword evidence="4" id="KW-0862">Zinc</keyword>
<dbReference type="Gene3D" id="2.60.120.620">
    <property type="entry name" value="q2cbj1_9rhob like domain"/>
    <property type="match status" value="1"/>
</dbReference>
<evidence type="ECO:0000256" key="3">
    <source>
        <dbReference type="ARBA" id="ARBA00022771"/>
    </source>
</evidence>
<evidence type="ECO:0000256" key="5">
    <source>
        <dbReference type="ARBA" id="ARBA00022964"/>
    </source>
</evidence>
<dbReference type="InterPro" id="IPR013083">
    <property type="entry name" value="Znf_RING/FYVE/PHD"/>
</dbReference>
<protein>
    <recommendedName>
        <fullName evidence="15">RING-type domain-containing protein</fullName>
    </recommendedName>
</protein>
<dbReference type="SUPFAM" id="SSF50965">
    <property type="entry name" value="Galactose oxidase, central domain"/>
    <property type="match status" value="1"/>
</dbReference>
<keyword evidence="5" id="KW-0223">Dioxygenase</keyword>
<keyword evidence="3 8" id="KW-0863">Zinc-finger</keyword>
<evidence type="ECO:0000313" key="13">
    <source>
        <dbReference type="EMBL" id="KAL3776398.1"/>
    </source>
</evidence>
<dbReference type="PANTHER" id="PTHR10869">
    <property type="entry name" value="PROLYL 4-HYDROXYLASE ALPHA SUBUNIT"/>
    <property type="match status" value="1"/>
</dbReference>
<dbReference type="InterPro" id="IPR001841">
    <property type="entry name" value="Znf_RING"/>
</dbReference>
<name>A0ABD3NKN1_9STRA</name>
<keyword evidence="7" id="KW-0408">Iron</keyword>
<gene>
    <name evidence="13" type="ORF">ACHAWO_003906</name>
</gene>
<evidence type="ECO:0000256" key="8">
    <source>
        <dbReference type="PROSITE-ProRule" id="PRU00175"/>
    </source>
</evidence>
<evidence type="ECO:0000256" key="7">
    <source>
        <dbReference type="ARBA" id="ARBA00023004"/>
    </source>
</evidence>
<keyword evidence="14" id="KW-1185">Reference proteome</keyword>
<keyword evidence="10" id="KW-0812">Transmembrane</keyword>
<proteinExistence type="predicted"/>
<dbReference type="SMART" id="SM00184">
    <property type="entry name" value="RING"/>
    <property type="match status" value="1"/>
</dbReference>
<dbReference type="SUPFAM" id="SSF57850">
    <property type="entry name" value="RING/U-box"/>
    <property type="match status" value="1"/>
</dbReference>
<evidence type="ECO:0000259" key="11">
    <source>
        <dbReference type="PROSITE" id="PS50089"/>
    </source>
</evidence>
<feature type="region of interest" description="Disordered" evidence="9">
    <location>
        <begin position="366"/>
        <end position="388"/>
    </location>
</feature>
<dbReference type="GO" id="GO:0051213">
    <property type="term" value="F:dioxygenase activity"/>
    <property type="evidence" value="ECO:0007669"/>
    <property type="project" value="UniProtKB-KW"/>
</dbReference>
<evidence type="ECO:0000256" key="4">
    <source>
        <dbReference type="ARBA" id="ARBA00022833"/>
    </source>
</evidence>
<dbReference type="PROSITE" id="PS51471">
    <property type="entry name" value="FE2OG_OXY"/>
    <property type="match status" value="1"/>
</dbReference>
<dbReference type="InterPro" id="IPR017907">
    <property type="entry name" value="Znf_RING_CS"/>
</dbReference>
<dbReference type="InterPro" id="IPR006620">
    <property type="entry name" value="Pro_4_hyd_alph"/>
</dbReference>
<keyword evidence="10" id="KW-0472">Membrane</keyword>
<dbReference type="PROSITE" id="PS00518">
    <property type="entry name" value="ZF_RING_1"/>
    <property type="match status" value="1"/>
</dbReference>
<evidence type="ECO:0000256" key="2">
    <source>
        <dbReference type="ARBA" id="ARBA00022723"/>
    </source>
</evidence>
<keyword evidence="2" id="KW-0479">Metal-binding</keyword>
<dbReference type="InterPro" id="IPR015915">
    <property type="entry name" value="Kelch-typ_b-propeller"/>
</dbReference>
<dbReference type="EMBL" id="JALLPJ020001100">
    <property type="protein sequence ID" value="KAL3776398.1"/>
    <property type="molecule type" value="Genomic_DNA"/>
</dbReference>
<reference evidence="13 14" key="1">
    <citation type="submission" date="2024-10" db="EMBL/GenBank/DDBJ databases">
        <title>Updated reference genomes for cyclostephanoid diatoms.</title>
        <authorList>
            <person name="Roberts W.R."/>
            <person name="Alverson A.J."/>
        </authorList>
    </citation>
    <scope>NUCLEOTIDE SEQUENCE [LARGE SCALE GENOMIC DNA]</scope>
    <source>
        <strain evidence="13 14">AJA010-31</strain>
    </source>
</reference>
<dbReference type="GO" id="GO:0008270">
    <property type="term" value="F:zinc ion binding"/>
    <property type="evidence" value="ECO:0007669"/>
    <property type="project" value="UniProtKB-KW"/>
</dbReference>
<feature type="transmembrane region" description="Helical" evidence="10">
    <location>
        <begin position="865"/>
        <end position="884"/>
    </location>
</feature>
<comment type="cofactor">
    <cofactor evidence="1">
        <name>L-ascorbate</name>
        <dbReference type="ChEBI" id="CHEBI:38290"/>
    </cofactor>
</comment>
<evidence type="ECO:0008006" key="15">
    <source>
        <dbReference type="Google" id="ProtNLM"/>
    </source>
</evidence>
<sequence length="1083" mass="121956">MLSSSPPGTVVAHIFKKRTKRPSLQDISPSLLPITGKTSFAIILHDLLTRQECASLIRRAEGEGFDHALIHGPGGKEVLDQTVRKCGRCIIDDDELSDTIYTRICNALEGTIYEKKMKQRTIKSADGEITATAVGLNERMRFLKYEQGQYFAPHLDLRYIRGPEFGERAGETSYVTVQIYLNEKVKGGSTRFLCGNRHYDVNPKIGSVLIFEHDILHEGSKVISGTKYSVRTDIVYRNSAREEKNTDSIRRPNTAIRAASEEVQGMRARIGMGATSLSAPPLLLAAAAAASQQIRPSTNWWSRLIEKQNSHDYSMPANRRSHSATVFRHDDGDTGNTREWMIVSGGFTDKDWQSFPVWAFDMETGSFDDESDLENDGETDNPEQDVVSQRSPWIDLTGLGIGAAGSPEDPVQIQDSNSILYNNGKNETLIGPQGRVGHLSSIYKNCLYIFGGLTYSLGSFHVENYNDEDDNGDETNTMIVWRACGLSDLLSDANRQRILDENSETIGLLKWERIVPKVNTTLPTQPDISRKADDSDRRTAAAYDTSKVDLTALVQEIEPIMLSRGESQGGHFVPTHGVSSGEAFIIYGGMHRHQTSVFENGANSPSSNNEVPLGDVWKFDYQTETLSLLAPYPPLEWQRDYTTTNTFPAARTSFAGTVVGDELIIHGGMGSYGDQERSSETDNVDQRTSSYSSSSYATYKTSPKWVPLADTWVFDLKTLKWKERVQYPQLARSYHSLVGWPDGRIAVFGGFQQDNNIGGETVAFVFKDVIVNRDNETHWLKLQSHSQIANWKKYHYKPRAGISNRLEHTAVLDQFGSMFVWGGRFQSVHQISGMWRLDVFNADQKLEYELAQPDGIEQYEAELEALHMFIAMMMFVSLAMSSFFSMIQQRRMREAAEGGNVSPILPRRGGLTRRVIDSLPLKHYEAEDTEESNTNNSTHEEPESCPICLVEYERGCEIRSLPCGHDFCRECIDPWLEEHTSCPACRQRVENVRLDQPSWAVHLGALYSPNRRNPRFNVSREHPQFDPLESNYAQAGETPTIDDWRDQPATVRRSLNPMRYFMRTSGHTAVLNEETVETELELV</sequence>